<keyword evidence="3" id="KW-1185">Reference proteome</keyword>
<organism evidence="2 3">
    <name type="scientific">Amycolatopsis albidoflavus</name>
    <dbReference type="NCBI Taxonomy" id="102226"/>
    <lineage>
        <taxon>Bacteria</taxon>
        <taxon>Bacillati</taxon>
        <taxon>Actinomycetota</taxon>
        <taxon>Actinomycetes</taxon>
        <taxon>Pseudonocardiales</taxon>
        <taxon>Pseudonocardiaceae</taxon>
        <taxon>Amycolatopsis</taxon>
    </lineage>
</organism>
<dbReference type="RefSeq" id="WP_344278028.1">
    <property type="nucleotide sequence ID" value="NZ_BAAAHV010000013.1"/>
</dbReference>
<sequence length="228" mass="24330">MGTVIATSATRTHAAPCPCPVPGCAWRGICPDHDPRAETEPDADLNRLMRMRPFGAGRKRQRAAARYETRYLVKSAVSVTSIAERRENPVAPVRQGSRIVHPDPFAYLHDRYSNRPQAGRPTTTGTDEETETRPADPAAGEPTSPPPVPVADEADPAETTAPTPATLASLLRAKSTPPVPAAATASQSAAGDALPAARRRRGRRVSVSPAAARSTRRARRRQPGRAAD</sequence>
<evidence type="ECO:0000256" key="1">
    <source>
        <dbReference type="SAM" id="MobiDB-lite"/>
    </source>
</evidence>
<evidence type="ECO:0000313" key="2">
    <source>
        <dbReference type="EMBL" id="MFD2479727.1"/>
    </source>
</evidence>
<comment type="caution">
    <text evidence="2">The sequence shown here is derived from an EMBL/GenBank/DDBJ whole genome shotgun (WGS) entry which is preliminary data.</text>
</comment>
<dbReference type="Proteomes" id="UP001597542">
    <property type="component" value="Unassembled WGS sequence"/>
</dbReference>
<protein>
    <submittedName>
        <fullName evidence="2">Uncharacterized protein</fullName>
    </submittedName>
</protein>
<accession>A0ABW5HSC8</accession>
<feature type="region of interest" description="Disordered" evidence="1">
    <location>
        <begin position="107"/>
        <end position="228"/>
    </location>
</feature>
<feature type="compositionally biased region" description="Low complexity" evidence="1">
    <location>
        <begin position="157"/>
        <end position="166"/>
    </location>
</feature>
<name>A0ABW5HSC8_9PSEU</name>
<dbReference type="EMBL" id="JBHUKQ010000004">
    <property type="protein sequence ID" value="MFD2479727.1"/>
    <property type="molecule type" value="Genomic_DNA"/>
</dbReference>
<evidence type="ECO:0000313" key="3">
    <source>
        <dbReference type="Proteomes" id="UP001597542"/>
    </source>
</evidence>
<feature type="compositionally biased region" description="Low complexity" evidence="1">
    <location>
        <begin position="173"/>
        <end position="196"/>
    </location>
</feature>
<feature type="compositionally biased region" description="Basic residues" evidence="1">
    <location>
        <begin position="214"/>
        <end position="228"/>
    </location>
</feature>
<gene>
    <name evidence="2" type="ORF">ACFSUT_05545</name>
</gene>
<reference evidence="3" key="1">
    <citation type="journal article" date="2019" name="Int. J. Syst. Evol. Microbiol.">
        <title>The Global Catalogue of Microorganisms (GCM) 10K type strain sequencing project: providing services to taxonomists for standard genome sequencing and annotation.</title>
        <authorList>
            <consortium name="The Broad Institute Genomics Platform"/>
            <consortium name="The Broad Institute Genome Sequencing Center for Infectious Disease"/>
            <person name="Wu L."/>
            <person name="Ma J."/>
        </authorList>
    </citation>
    <scope>NUCLEOTIDE SEQUENCE [LARGE SCALE GENOMIC DNA]</scope>
    <source>
        <strain evidence="3">CGMCC 4.7638</strain>
    </source>
</reference>
<proteinExistence type="predicted"/>